<dbReference type="AlphaFoldDB" id="A0AAV4ZXQ2"/>
<reference evidence="2" key="1">
    <citation type="submission" date="2021-10" db="EMBL/GenBank/DDBJ databases">
        <title>De novo Genome Assembly of Clathrus columnatus (Basidiomycota, Fungi) Using Illumina and Nanopore Sequence Data.</title>
        <authorList>
            <person name="Ogiso-Tanaka E."/>
            <person name="Itagaki H."/>
            <person name="Hosoya T."/>
            <person name="Hosaka K."/>
        </authorList>
    </citation>
    <scope>NUCLEOTIDE SEQUENCE</scope>
    <source>
        <strain evidence="2">MO-923</strain>
    </source>
</reference>
<proteinExistence type="predicted"/>
<evidence type="ECO:0000256" key="1">
    <source>
        <dbReference type="SAM" id="MobiDB-lite"/>
    </source>
</evidence>
<feature type="compositionally biased region" description="Basic and acidic residues" evidence="1">
    <location>
        <begin position="77"/>
        <end position="90"/>
    </location>
</feature>
<feature type="region of interest" description="Disordered" evidence="1">
    <location>
        <begin position="51"/>
        <end position="130"/>
    </location>
</feature>
<evidence type="ECO:0000313" key="3">
    <source>
        <dbReference type="Proteomes" id="UP001050691"/>
    </source>
</evidence>
<accession>A0AAV4ZXQ2</accession>
<protein>
    <submittedName>
        <fullName evidence="2">Uncharacterized protein</fullName>
    </submittedName>
</protein>
<organism evidence="2 3">
    <name type="scientific">Clathrus columnatus</name>
    <dbReference type="NCBI Taxonomy" id="1419009"/>
    <lineage>
        <taxon>Eukaryota</taxon>
        <taxon>Fungi</taxon>
        <taxon>Dikarya</taxon>
        <taxon>Basidiomycota</taxon>
        <taxon>Agaricomycotina</taxon>
        <taxon>Agaricomycetes</taxon>
        <taxon>Phallomycetidae</taxon>
        <taxon>Phallales</taxon>
        <taxon>Clathraceae</taxon>
        <taxon>Clathrus</taxon>
    </lineage>
</organism>
<sequence length="292" mass="32039">MSQIPDPTNLRFQSNEQSTTILADCVRRLSLGPTTAELRCSASLLTVRPPTATRCDQPKFLAGASDGGGDPNDPDSNDDRNPGDNAHRPDLASPHNNQPQGGGGGPPNPPGGGPDPGPPSDPDDFDNDNYVNQESDVVRAGDLQEALNNIVAILESQQLIQTQQIARCIKAKEPETFDGTSFEKLTNFITQCQLAFWANLNNFLEDWQQIFYAISFLCGSALEYFQPFLEFDDKAIDEFEFFHDWGNFVQALTNAFGVIAPEDDAETALMDLTFGENGRAMSYFILFAKYTA</sequence>
<name>A0AAV4ZXQ2_9AGAM</name>
<feature type="compositionally biased region" description="Pro residues" evidence="1">
    <location>
        <begin position="106"/>
        <end position="120"/>
    </location>
</feature>
<dbReference type="Proteomes" id="UP001050691">
    <property type="component" value="Unassembled WGS sequence"/>
</dbReference>
<keyword evidence="3" id="KW-1185">Reference proteome</keyword>
<comment type="caution">
    <text evidence="2">The sequence shown here is derived from an EMBL/GenBank/DDBJ whole genome shotgun (WGS) entry which is preliminary data.</text>
</comment>
<gene>
    <name evidence="2" type="ORF">Clacol_001125</name>
</gene>
<evidence type="ECO:0000313" key="2">
    <source>
        <dbReference type="EMBL" id="GJJ06929.1"/>
    </source>
</evidence>
<dbReference type="EMBL" id="BPWL01000002">
    <property type="protein sequence ID" value="GJJ06929.1"/>
    <property type="molecule type" value="Genomic_DNA"/>
</dbReference>